<comment type="caution">
    <text evidence="1">The sequence shown here is derived from an EMBL/GenBank/DDBJ whole genome shotgun (WGS) entry which is preliminary data.</text>
</comment>
<dbReference type="Proteomes" id="UP000030481">
    <property type="component" value="Unassembled WGS sequence"/>
</dbReference>
<dbReference type="AlphaFoldDB" id="A0A0A2B080"/>
<protein>
    <submittedName>
        <fullName evidence="1">Uncharacterized protein</fullName>
    </submittedName>
</protein>
<gene>
    <name evidence="1" type="ORF">EV01_1108</name>
</gene>
<sequence>MNSLEKRKISLFKPQQKKLLVIFLKISYLRSTRLNDSTKFICQFTPKRSN</sequence>
<dbReference type="EMBL" id="JNAR01000015">
    <property type="protein sequence ID" value="KGG07493.1"/>
    <property type="molecule type" value="Genomic_DNA"/>
</dbReference>
<evidence type="ECO:0000313" key="2">
    <source>
        <dbReference type="Proteomes" id="UP000030481"/>
    </source>
</evidence>
<organism evidence="1 2">
    <name type="scientific">Prochlorococcus marinus str. MIT 9401</name>
    <dbReference type="NCBI Taxonomy" id="167551"/>
    <lineage>
        <taxon>Bacteria</taxon>
        <taxon>Bacillati</taxon>
        <taxon>Cyanobacteriota</taxon>
        <taxon>Cyanophyceae</taxon>
        <taxon>Synechococcales</taxon>
        <taxon>Prochlorococcaceae</taxon>
        <taxon>Prochlorococcus</taxon>
    </lineage>
</organism>
<accession>A0A0A2B080</accession>
<evidence type="ECO:0000313" key="1">
    <source>
        <dbReference type="EMBL" id="KGG07493.1"/>
    </source>
</evidence>
<reference evidence="2" key="1">
    <citation type="journal article" date="2014" name="Sci. Data">
        <title>Genomes of diverse isolates of the marine cyanobacterium Prochlorococcus.</title>
        <authorList>
            <person name="Biller S."/>
            <person name="Berube P."/>
            <person name="Thompson J."/>
            <person name="Kelly L."/>
            <person name="Roggensack S."/>
            <person name="Awad L."/>
            <person name="Roache-Johnson K."/>
            <person name="Ding H."/>
            <person name="Giovannoni S.J."/>
            <person name="Moore L.R."/>
            <person name="Chisholm S.W."/>
        </authorList>
    </citation>
    <scope>NUCLEOTIDE SEQUENCE [LARGE SCALE GENOMIC DNA]</scope>
</reference>
<name>A0A0A2B080_PROMR</name>
<proteinExistence type="predicted"/>